<dbReference type="PANTHER" id="PTHR43877:SF2">
    <property type="entry name" value="AMINOALKYLPHOSPHONATE N-ACETYLTRANSFERASE-RELATED"/>
    <property type="match status" value="1"/>
</dbReference>
<dbReference type="PhylomeDB" id="A0A060T3S2"/>
<dbReference type="Gene3D" id="3.40.630.30">
    <property type="match status" value="1"/>
</dbReference>
<dbReference type="PROSITE" id="PS51186">
    <property type="entry name" value="GNAT"/>
    <property type="match status" value="1"/>
</dbReference>
<keyword evidence="1" id="KW-0808">Transferase</keyword>
<dbReference type="InterPro" id="IPR000182">
    <property type="entry name" value="GNAT_dom"/>
</dbReference>
<evidence type="ECO:0000313" key="4">
    <source>
        <dbReference type="EMBL" id="CDP33826.1"/>
    </source>
</evidence>
<accession>A0A060T3S2</accession>
<dbReference type="InterPro" id="IPR050832">
    <property type="entry name" value="Bact_Acetyltransf"/>
</dbReference>
<dbReference type="CDD" id="cd04301">
    <property type="entry name" value="NAT_SF"/>
    <property type="match status" value="1"/>
</dbReference>
<protein>
    <submittedName>
        <fullName evidence="4">ARAD1A18392p</fullName>
    </submittedName>
</protein>
<dbReference type="InterPro" id="IPR016181">
    <property type="entry name" value="Acyl_CoA_acyltransferase"/>
</dbReference>
<gene>
    <name evidence="4" type="ORF">GNLVRS02_ARAD1A18392g</name>
</gene>
<feature type="domain" description="N-acetyltransferase" evidence="3">
    <location>
        <begin position="1"/>
        <end position="167"/>
    </location>
</feature>
<proteinExistence type="predicted"/>
<organism evidence="4">
    <name type="scientific">Blastobotrys adeninivorans</name>
    <name type="common">Yeast</name>
    <name type="synonym">Arxula adeninivorans</name>
    <dbReference type="NCBI Taxonomy" id="409370"/>
    <lineage>
        <taxon>Eukaryota</taxon>
        <taxon>Fungi</taxon>
        <taxon>Dikarya</taxon>
        <taxon>Ascomycota</taxon>
        <taxon>Saccharomycotina</taxon>
        <taxon>Dipodascomycetes</taxon>
        <taxon>Dipodascales</taxon>
        <taxon>Trichomonascaceae</taxon>
        <taxon>Blastobotrys</taxon>
    </lineage>
</organism>
<dbReference type="PANTHER" id="PTHR43877">
    <property type="entry name" value="AMINOALKYLPHOSPHONATE N-ACETYLTRANSFERASE-RELATED-RELATED"/>
    <property type="match status" value="1"/>
</dbReference>
<sequence>MIREATLDDYEQIARLHAENWQTTYRGVLSDDYLDNKVLQERLSSWKDRFVNPKPNQKTIVFVQDKEIVGFAGAFSNYDSKWGTYLDSLHVSSKCRGMGIGRKLLDQITQWAADHSQMLFLWVIVQNEGATQFYQRLGASLEDIQNDVFPDGTLITAQRCVWTLPITTTTT</sequence>
<dbReference type="GO" id="GO:0016747">
    <property type="term" value="F:acyltransferase activity, transferring groups other than amino-acyl groups"/>
    <property type="evidence" value="ECO:0007669"/>
    <property type="project" value="InterPro"/>
</dbReference>
<reference evidence="4" key="2">
    <citation type="submission" date="2014-06" db="EMBL/GenBank/DDBJ databases">
        <title>The complete genome of Blastobotrys (Arxula) adeninivorans LS3 - a yeast of biotechnological interest.</title>
        <authorList>
            <person name="Kunze G."/>
            <person name="Gaillardin C."/>
            <person name="Czernicka M."/>
            <person name="Durrens P."/>
            <person name="Martin T."/>
            <person name="Boer E."/>
            <person name="Gabaldon T."/>
            <person name="Cruz J."/>
            <person name="Talla E."/>
            <person name="Marck C."/>
            <person name="Goffeau A."/>
            <person name="Barbe V."/>
            <person name="Baret P."/>
            <person name="Baronian K."/>
            <person name="Beier S."/>
            <person name="Bleykasten C."/>
            <person name="Bode R."/>
            <person name="Casaregola S."/>
            <person name="Despons L."/>
            <person name="Fairhead C."/>
            <person name="Giersberg M."/>
            <person name="Gierski P."/>
            <person name="Hahnel U."/>
            <person name="Hartmann A."/>
            <person name="Jankowska D."/>
            <person name="Jubin C."/>
            <person name="Jung P."/>
            <person name="Lafontaine I."/>
            <person name="Leh-Louis V."/>
            <person name="Lemaire M."/>
            <person name="Marcet-Houben M."/>
            <person name="Mascher M."/>
            <person name="Morel G."/>
            <person name="Richard G.-F."/>
            <person name="Riechen J."/>
            <person name="Sacerdot C."/>
            <person name="Sarkar A."/>
            <person name="Savel G."/>
            <person name="Schacherer J."/>
            <person name="Sherman D."/>
            <person name="Straub M.-L."/>
            <person name="Stein N."/>
            <person name="Thierry A."/>
            <person name="Trautwein-Schult A."/>
            <person name="Westhof E."/>
            <person name="Worch S."/>
            <person name="Dujon B."/>
            <person name="Souciet J.-L."/>
            <person name="Wincker P."/>
            <person name="Scholz U."/>
            <person name="Neuveglise N."/>
        </authorList>
    </citation>
    <scope>NUCLEOTIDE SEQUENCE</scope>
    <source>
        <strain evidence="4">LS3</strain>
    </source>
</reference>
<dbReference type="SUPFAM" id="SSF55729">
    <property type="entry name" value="Acyl-CoA N-acyltransferases (Nat)"/>
    <property type="match status" value="1"/>
</dbReference>
<dbReference type="EMBL" id="HG937691">
    <property type="protein sequence ID" value="CDP33826.1"/>
    <property type="molecule type" value="Genomic_DNA"/>
</dbReference>
<evidence type="ECO:0000256" key="2">
    <source>
        <dbReference type="ARBA" id="ARBA00023315"/>
    </source>
</evidence>
<name>A0A060T3S2_BLAAD</name>
<keyword evidence="2" id="KW-0012">Acyltransferase</keyword>
<evidence type="ECO:0000259" key="3">
    <source>
        <dbReference type="PROSITE" id="PS51186"/>
    </source>
</evidence>
<evidence type="ECO:0000256" key="1">
    <source>
        <dbReference type="ARBA" id="ARBA00022679"/>
    </source>
</evidence>
<dbReference type="AlphaFoldDB" id="A0A060T3S2"/>
<reference evidence="4" key="1">
    <citation type="submission" date="2014-02" db="EMBL/GenBank/DDBJ databases">
        <authorList>
            <person name="Genoscope - CEA"/>
        </authorList>
    </citation>
    <scope>NUCLEOTIDE SEQUENCE</scope>
    <source>
        <strain evidence="4">LS3</strain>
    </source>
</reference>
<dbReference type="Pfam" id="PF00583">
    <property type="entry name" value="Acetyltransf_1"/>
    <property type="match status" value="1"/>
</dbReference>